<dbReference type="PANTHER" id="PTHR30294">
    <property type="entry name" value="MEMBRANE COMPONENT OF ABC TRANSPORTER YHHJ-RELATED"/>
    <property type="match status" value="1"/>
</dbReference>
<reference evidence="10 11" key="1">
    <citation type="submission" date="2021-03" db="EMBL/GenBank/DDBJ databases">
        <title>Antimicrobial resistance genes in bacteria isolated from Japanese honey, and their potential for conferring macrolide and lincosamide resistance in the American foulbrood pathogen Paenibacillus larvae.</title>
        <authorList>
            <person name="Okamoto M."/>
            <person name="Kumagai M."/>
            <person name="Kanamori H."/>
            <person name="Takamatsu D."/>
        </authorList>
    </citation>
    <scope>NUCLEOTIDE SEQUENCE [LARGE SCALE GENOMIC DNA]</scope>
    <source>
        <strain evidence="10 11">J8TS2</strain>
    </source>
</reference>
<organism evidence="10 11">
    <name type="scientific">Lederbergia ruris</name>
    <dbReference type="NCBI Taxonomy" id="217495"/>
    <lineage>
        <taxon>Bacteria</taxon>
        <taxon>Bacillati</taxon>
        <taxon>Bacillota</taxon>
        <taxon>Bacilli</taxon>
        <taxon>Bacillales</taxon>
        <taxon>Bacillaceae</taxon>
        <taxon>Lederbergia</taxon>
    </lineage>
</organism>
<feature type="transmembrane region" description="Helical" evidence="8">
    <location>
        <begin position="344"/>
        <end position="362"/>
    </location>
</feature>
<gene>
    <name evidence="10" type="ORF">J8TS2_06730</name>
</gene>
<evidence type="ECO:0000256" key="4">
    <source>
        <dbReference type="ARBA" id="ARBA00022475"/>
    </source>
</evidence>
<name>A0ABQ4KFZ0_9BACI</name>
<dbReference type="Proteomes" id="UP000679950">
    <property type="component" value="Unassembled WGS sequence"/>
</dbReference>
<proteinExistence type="inferred from homology"/>
<feature type="domain" description="ABC transmembrane type-2" evidence="9">
    <location>
        <begin position="140"/>
        <end position="365"/>
    </location>
</feature>
<feature type="transmembrane region" description="Helical" evidence="8">
    <location>
        <begin position="218"/>
        <end position="241"/>
    </location>
</feature>
<feature type="transmembrane region" description="Helical" evidence="8">
    <location>
        <begin position="20"/>
        <end position="39"/>
    </location>
</feature>
<evidence type="ECO:0000256" key="7">
    <source>
        <dbReference type="ARBA" id="ARBA00023136"/>
    </source>
</evidence>
<keyword evidence="11" id="KW-1185">Reference proteome</keyword>
<dbReference type="Pfam" id="PF12698">
    <property type="entry name" value="ABC2_membrane_3"/>
    <property type="match status" value="1"/>
</dbReference>
<dbReference type="PANTHER" id="PTHR30294:SF38">
    <property type="entry name" value="TRANSPORT PERMEASE PROTEIN"/>
    <property type="match status" value="1"/>
</dbReference>
<keyword evidence="7 8" id="KW-0472">Membrane</keyword>
<evidence type="ECO:0000256" key="6">
    <source>
        <dbReference type="ARBA" id="ARBA00022989"/>
    </source>
</evidence>
<evidence type="ECO:0000313" key="10">
    <source>
        <dbReference type="EMBL" id="GIN56354.1"/>
    </source>
</evidence>
<evidence type="ECO:0000256" key="2">
    <source>
        <dbReference type="ARBA" id="ARBA00007783"/>
    </source>
</evidence>
<feature type="transmembrane region" description="Helical" evidence="8">
    <location>
        <begin position="178"/>
        <end position="197"/>
    </location>
</feature>
<comment type="caution">
    <text evidence="10">The sequence shown here is derived from an EMBL/GenBank/DDBJ whole genome shotgun (WGS) entry which is preliminary data.</text>
</comment>
<dbReference type="PROSITE" id="PS51012">
    <property type="entry name" value="ABC_TM2"/>
    <property type="match status" value="1"/>
</dbReference>
<keyword evidence="5 8" id="KW-0812">Transmembrane</keyword>
<comment type="similarity">
    <text evidence="2">Belongs to the ABC-2 integral membrane protein family.</text>
</comment>
<protein>
    <submittedName>
        <fullName evidence="10">ABC transporter permease</fullName>
    </submittedName>
</protein>
<feature type="transmembrane region" description="Helical" evidence="8">
    <location>
        <begin position="286"/>
        <end position="304"/>
    </location>
</feature>
<evidence type="ECO:0000256" key="5">
    <source>
        <dbReference type="ARBA" id="ARBA00022692"/>
    </source>
</evidence>
<evidence type="ECO:0000259" key="9">
    <source>
        <dbReference type="PROSITE" id="PS51012"/>
    </source>
</evidence>
<evidence type="ECO:0000313" key="11">
    <source>
        <dbReference type="Proteomes" id="UP000679950"/>
    </source>
</evidence>
<comment type="subcellular location">
    <subcellularLocation>
        <location evidence="1">Cell membrane</location>
        <topology evidence="1">Multi-pass membrane protein</topology>
    </subcellularLocation>
</comment>
<evidence type="ECO:0000256" key="1">
    <source>
        <dbReference type="ARBA" id="ARBA00004651"/>
    </source>
</evidence>
<evidence type="ECO:0000256" key="3">
    <source>
        <dbReference type="ARBA" id="ARBA00022448"/>
    </source>
</evidence>
<dbReference type="InterPro" id="IPR013525">
    <property type="entry name" value="ABC2_TM"/>
</dbReference>
<keyword evidence="4" id="KW-1003">Cell membrane</keyword>
<keyword evidence="6 8" id="KW-1133">Transmembrane helix</keyword>
<dbReference type="RefSeq" id="WP_212965501.1">
    <property type="nucleotide sequence ID" value="NZ_BORB01000004.1"/>
</dbReference>
<accession>A0ABQ4KFZ0</accession>
<dbReference type="InterPro" id="IPR051449">
    <property type="entry name" value="ABC-2_transporter_component"/>
</dbReference>
<evidence type="ECO:0000256" key="8">
    <source>
        <dbReference type="SAM" id="Phobius"/>
    </source>
</evidence>
<keyword evidence="3" id="KW-0813">Transport</keyword>
<feature type="transmembrane region" description="Helical" evidence="8">
    <location>
        <begin position="247"/>
        <end position="274"/>
    </location>
</feature>
<dbReference type="InterPro" id="IPR047817">
    <property type="entry name" value="ABC2_TM_bact-type"/>
</dbReference>
<sequence length="368" mass="41309">MRILAVVKRIVQQMVRDKRALALMMVAPLLILTLLHYLFSSDTAIPRLGVLNADASVINQLKDQDIIVREYQQLENKEKVILEDDLDGLLQFEEEKINLTLTNAEPSSTKALQMKILQTVAAENAEKQAEDLTEFIKNIQTQLPNTPAKIGQLKEPDMNISYIYGDEDTTFFDQLSPILVGFFVFFFVFLISGIALLRERTTGTLDRLMATPIQRRDLVFGYLLGYGIFAIIQTLIVVFYAVKVLDIMLVGSLGNVILINLCLALVALALGILLSSFANSEFQMMQFIPIAIIPQVFFAGILPVDQMADWLQVIAKCMPMYYGGNALVGVMYKGLGLSEIRNDLLILLGFAFIFIVLNIIALKKYRKI</sequence>
<dbReference type="EMBL" id="BORB01000004">
    <property type="protein sequence ID" value="GIN56354.1"/>
    <property type="molecule type" value="Genomic_DNA"/>
</dbReference>